<evidence type="ECO:0000256" key="2">
    <source>
        <dbReference type="ARBA" id="ARBA00022679"/>
    </source>
</evidence>
<dbReference type="GO" id="GO:0016301">
    <property type="term" value="F:kinase activity"/>
    <property type="evidence" value="ECO:0007669"/>
    <property type="project" value="UniProtKB-KW"/>
</dbReference>
<sequence length="221" mass="24018">MVFRTPVIAIDGPAAAGKTTVSKAISDKLGIGYVESGRTYRLVAYHAIREHVPLTDEHALTALCHRMLSSSPIALYQTDAATARALRSPSVTRAVSVVAKLPGIRTAITDLTRKIVEHIGPAIVEGRDIGTAVFPNATTKIFLSATAEVRAKRRNRQEPDRGYAEILADINRRDELDRDRQHSPMTPAPDATQIDTTGLTVDEVISKVEAQCRLALTEKVT</sequence>
<dbReference type="RefSeq" id="WP_233730072.1">
    <property type="nucleotide sequence ID" value="NZ_JAJVCN010000003.1"/>
</dbReference>
<dbReference type="EMBL" id="JAJVCN010000003">
    <property type="protein sequence ID" value="MCE7008587.1"/>
    <property type="molecule type" value="Genomic_DNA"/>
</dbReference>
<dbReference type="CDD" id="cd02020">
    <property type="entry name" value="CMPK"/>
    <property type="match status" value="1"/>
</dbReference>
<evidence type="ECO:0000259" key="10">
    <source>
        <dbReference type="Pfam" id="PF02224"/>
    </source>
</evidence>
<evidence type="ECO:0000256" key="1">
    <source>
        <dbReference type="ARBA" id="ARBA00009427"/>
    </source>
</evidence>
<evidence type="ECO:0000313" key="12">
    <source>
        <dbReference type="Proteomes" id="UP001521150"/>
    </source>
</evidence>
<dbReference type="EC" id="2.7.4.25" evidence="8"/>
<feature type="binding site" evidence="8">
    <location>
        <begin position="12"/>
        <end position="20"/>
    </location>
    <ligand>
        <name>ATP</name>
        <dbReference type="ChEBI" id="CHEBI:30616"/>
    </ligand>
</feature>
<feature type="region of interest" description="Disordered" evidence="9">
    <location>
        <begin position="174"/>
        <end position="196"/>
    </location>
</feature>
<evidence type="ECO:0000256" key="9">
    <source>
        <dbReference type="SAM" id="MobiDB-lite"/>
    </source>
</evidence>
<gene>
    <name evidence="8 11" type="primary">cmk</name>
    <name evidence="11" type="ORF">LWC34_38110</name>
</gene>
<dbReference type="InterPro" id="IPR011994">
    <property type="entry name" value="Cytidylate_kinase_dom"/>
</dbReference>
<dbReference type="InterPro" id="IPR027417">
    <property type="entry name" value="P-loop_NTPase"/>
</dbReference>
<dbReference type="Pfam" id="PF02224">
    <property type="entry name" value="Cytidylate_kin"/>
    <property type="match status" value="1"/>
</dbReference>
<protein>
    <recommendedName>
        <fullName evidence="8">Cytidylate kinase</fullName>
        <shortName evidence="8">CK</shortName>
        <ecNumber evidence="8">2.7.4.25</ecNumber>
    </recommendedName>
    <alternativeName>
        <fullName evidence="8">Cytidine monophosphate kinase</fullName>
        <shortName evidence="8">CMP kinase</shortName>
    </alternativeName>
</protein>
<keyword evidence="4 8" id="KW-0418">Kinase</keyword>
<keyword evidence="3 8" id="KW-0547">Nucleotide-binding</keyword>
<keyword evidence="8" id="KW-0963">Cytoplasm</keyword>
<comment type="catalytic activity">
    <reaction evidence="7 8">
        <text>CMP + ATP = CDP + ADP</text>
        <dbReference type="Rhea" id="RHEA:11600"/>
        <dbReference type="ChEBI" id="CHEBI:30616"/>
        <dbReference type="ChEBI" id="CHEBI:58069"/>
        <dbReference type="ChEBI" id="CHEBI:60377"/>
        <dbReference type="ChEBI" id="CHEBI:456216"/>
        <dbReference type="EC" id="2.7.4.25"/>
    </reaction>
</comment>
<dbReference type="Proteomes" id="UP001521150">
    <property type="component" value="Unassembled WGS sequence"/>
</dbReference>
<proteinExistence type="inferred from homology"/>
<evidence type="ECO:0000256" key="6">
    <source>
        <dbReference type="ARBA" id="ARBA00047615"/>
    </source>
</evidence>
<accession>A0ABS8ZM43</accession>
<dbReference type="InterPro" id="IPR003136">
    <property type="entry name" value="Cytidylate_kin"/>
</dbReference>
<evidence type="ECO:0000256" key="3">
    <source>
        <dbReference type="ARBA" id="ARBA00022741"/>
    </source>
</evidence>
<evidence type="ECO:0000256" key="7">
    <source>
        <dbReference type="ARBA" id="ARBA00048478"/>
    </source>
</evidence>
<name>A0ABS8ZM43_9PSEU</name>
<keyword evidence="5 8" id="KW-0067">ATP-binding</keyword>
<comment type="catalytic activity">
    <reaction evidence="6 8">
        <text>dCMP + ATP = dCDP + ADP</text>
        <dbReference type="Rhea" id="RHEA:25094"/>
        <dbReference type="ChEBI" id="CHEBI:30616"/>
        <dbReference type="ChEBI" id="CHEBI:57566"/>
        <dbReference type="ChEBI" id="CHEBI:58593"/>
        <dbReference type="ChEBI" id="CHEBI:456216"/>
        <dbReference type="EC" id="2.7.4.25"/>
    </reaction>
</comment>
<dbReference type="SUPFAM" id="SSF52540">
    <property type="entry name" value="P-loop containing nucleoside triphosphate hydrolases"/>
    <property type="match status" value="1"/>
</dbReference>
<comment type="caution">
    <text evidence="11">The sequence shown here is derived from an EMBL/GenBank/DDBJ whole genome shotgun (WGS) entry which is preliminary data.</text>
</comment>
<dbReference type="Gene3D" id="3.40.50.300">
    <property type="entry name" value="P-loop containing nucleotide triphosphate hydrolases"/>
    <property type="match status" value="1"/>
</dbReference>
<evidence type="ECO:0000313" key="11">
    <source>
        <dbReference type="EMBL" id="MCE7008587.1"/>
    </source>
</evidence>
<reference evidence="11 12" key="1">
    <citation type="submission" date="2021-12" db="EMBL/GenBank/DDBJ databases">
        <title>Genome sequence of Kibdelosporangium philippinense ATCC 49844.</title>
        <authorList>
            <person name="Fedorov E.A."/>
            <person name="Omeragic M."/>
            <person name="Shalygina K.F."/>
            <person name="Maclea K.S."/>
        </authorList>
    </citation>
    <scope>NUCLEOTIDE SEQUENCE [LARGE SCALE GENOMIC DNA]</scope>
    <source>
        <strain evidence="11 12">ATCC 49844</strain>
    </source>
</reference>
<organism evidence="11 12">
    <name type="scientific">Kibdelosporangium philippinense</name>
    <dbReference type="NCBI Taxonomy" id="211113"/>
    <lineage>
        <taxon>Bacteria</taxon>
        <taxon>Bacillati</taxon>
        <taxon>Actinomycetota</taxon>
        <taxon>Actinomycetes</taxon>
        <taxon>Pseudonocardiales</taxon>
        <taxon>Pseudonocardiaceae</taxon>
        <taxon>Kibdelosporangium</taxon>
    </lineage>
</organism>
<feature type="domain" description="Cytidylate kinase" evidence="10">
    <location>
        <begin position="8"/>
        <end position="210"/>
    </location>
</feature>
<dbReference type="NCBIfam" id="TIGR00017">
    <property type="entry name" value="cmk"/>
    <property type="match status" value="1"/>
</dbReference>
<evidence type="ECO:0000256" key="5">
    <source>
        <dbReference type="ARBA" id="ARBA00022840"/>
    </source>
</evidence>
<keyword evidence="2 8" id="KW-0808">Transferase</keyword>
<evidence type="ECO:0000256" key="4">
    <source>
        <dbReference type="ARBA" id="ARBA00022777"/>
    </source>
</evidence>
<comment type="subcellular location">
    <subcellularLocation>
        <location evidence="8">Cytoplasm</location>
    </subcellularLocation>
</comment>
<evidence type="ECO:0000256" key="8">
    <source>
        <dbReference type="HAMAP-Rule" id="MF_00238"/>
    </source>
</evidence>
<comment type="similarity">
    <text evidence="1 8">Belongs to the cytidylate kinase family. Type 1 subfamily.</text>
</comment>
<keyword evidence="12" id="KW-1185">Reference proteome</keyword>
<dbReference type="HAMAP" id="MF_00238">
    <property type="entry name" value="Cytidyl_kinase_type1"/>
    <property type="match status" value="1"/>
</dbReference>